<evidence type="ECO:0000313" key="3">
    <source>
        <dbReference type="Proteomes" id="UP000634136"/>
    </source>
</evidence>
<keyword evidence="3" id="KW-1185">Reference proteome</keyword>
<dbReference type="PANTHER" id="PTHR46033">
    <property type="entry name" value="PROTEIN MAIN-LIKE 2"/>
    <property type="match status" value="1"/>
</dbReference>
<gene>
    <name evidence="2" type="ORF">G2W53_001348</name>
</gene>
<name>A0A834XH04_9FABA</name>
<reference evidence="2" key="1">
    <citation type="submission" date="2020-09" db="EMBL/GenBank/DDBJ databases">
        <title>Genome-Enabled Discovery of Anthraquinone Biosynthesis in Senna tora.</title>
        <authorList>
            <person name="Kang S.-H."/>
            <person name="Pandey R.P."/>
            <person name="Lee C.-M."/>
            <person name="Sim J.-S."/>
            <person name="Jeong J.-T."/>
            <person name="Choi B.-S."/>
            <person name="Jung M."/>
            <person name="Ginzburg D."/>
            <person name="Zhao K."/>
            <person name="Won S.Y."/>
            <person name="Oh T.-J."/>
            <person name="Yu Y."/>
            <person name="Kim N.-H."/>
            <person name="Lee O.R."/>
            <person name="Lee T.-H."/>
            <person name="Bashyal P."/>
            <person name="Kim T.-S."/>
            <person name="Lee W.-H."/>
            <person name="Kawkins C."/>
            <person name="Kim C.-K."/>
            <person name="Kim J.S."/>
            <person name="Ahn B.O."/>
            <person name="Rhee S.Y."/>
            <person name="Sohng J.K."/>
        </authorList>
    </citation>
    <scope>NUCLEOTIDE SEQUENCE</scope>
    <source>
        <tissue evidence="2">Leaf</tissue>
    </source>
</reference>
<sequence>MVLLHLWAWDRFPVLAPRSPDFIDPRDDIFGLPPPLGYRWTCIGGRLNPRYDSLMKYRLILDCLTGNTPYCINNEDIWRANIPLICFHIIEWQHYDRVMHQFGIDQFILDHPVNIDKQHTLVLTGKATTNWSDENQYYIQLWNNWPA</sequence>
<dbReference type="AlphaFoldDB" id="A0A834XH04"/>
<dbReference type="InterPro" id="IPR044824">
    <property type="entry name" value="MAIN-like"/>
</dbReference>
<dbReference type="OrthoDB" id="1937804at2759"/>
<organism evidence="2 3">
    <name type="scientific">Senna tora</name>
    <dbReference type="NCBI Taxonomy" id="362788"/>
    <lineage>
        <taxon>Eukaryota</taxon>
        <taxon>Viridiplantae</taxon>
        <taxon>Streptophyta</taxon>
        <taxon>Embryophyta</taxon>
        <taxon>Tracheophyta</taxon>
        <taxon>Spermatophyta</taxon>
        <taxon>Magnoliopsida</taxon>
        <taxon>eudicotyledons</taxon>
        <taxon>Gunneridae</taxon>
        <taxon>Pentapetalae</taxon>
        <taxon>rosids</taxon>
        <taxon>fabids</taxon>
        <taxon>Fabales</taxon>
        <taxon>Fabaceae</taxon>
        <taxon>Caesalpinioideae</taxon>
        <taxon>Cassia clade</taxon>
        <taxon>Senna</taxon>
    </lineage>
</organism>
<accession>A0A834XH04</accession>
<dbReference type="GO" id="GO:0010073">
    <property type="term" value="P:meristem maintenance"/>
    <property type="evidence" value="ECO:0007669"/>
    <property type="project" value="InterPro"/>
</dbReference>
<dbReference type="Proteomes" id="UP000634136">
    <property type="component" value="Unassembled WGS sequence"/>
</dbReference>
<evidence type="ECO:0000313" key="2">
    <source>
        <dbReference type="EMBL" id="KAF7844443.1"/>
    </source>
</evidence>
<dbReference type="Pfam" id="PF10536">
    <property type="entry name" value="PMD"/>
    <property type="match status" value="1"/>
</dbReference>
<proteinExistence type="predicted"/>
<dbReference type="InterPro" id="IPR019557">
    <property type="entry name" value="AminoTfrase-like_pln_mobile"/>
</dbReference>
<evidence type="ECO:0000259" key="1">
    <source>
        <dbReference type="Pfam" id="PF10536"/>
    </source>
</evidence>
<comment type="caution">
    <text evidence="2">The sequence shown here is derived from an EMBL/GenBank/DDBJ whole genome shotgun (WGS) entry which is preliminary data.</text>
</comment>
<protein>
    <submittedName>
        <fullName evidence="2">Serine/threonine-protein phosphatase 7 long form-like protein</fullName>
    </submittedName>
</protein>
<dbReference type="PANTHER" id="PTHR46033:SF8">
    <property type="entry name" value="PROTEIN MAINTENANCE OF MERISTEMS-LIKE"/>
    <property type="match status" value="1"/>
</dbReference>
<feature type="domain" description="Aminotransferase-like plant mobile" evidence="1">
    <location>
        <begin position="2"/>
        <end position="137"/>
    </location>
</feature>
<dbReference type="EMBL" id="JAAIUW010000001">
    <property type="protein sequence ID" value="KAF7844443.1"/>
    <property type="molecule type" value="Genomic_DNA"/>
</dbReference>